<dbReference type="InterPro" id="IPR001763">
    <property type="entry name" value="Rhodanese-like_dom"/>
</dbReference>
<dbReference type="Proteomes" id="UP000885830">
    <property type="component" value="Unassembled WGS sequence"/>
</dbReference>
<dbReference type="InterPro" id="IPR037171">
    <property type="entry name" value="NagB/RpiA_transferase-like"/>
</dbReference>
<reference evidence="2" key="1">
    <citation type="journal article" date="2020" name="mSystems">
        <title>Genome- and Community-Level Interaction Insights into Carbon Utilization and Element Cycling Functions of Hydrothermarchaeota in Hydrothermal Sediment.</title>
        <authorList>
            <person name="Zhou Z."/>
            <person name="Liu Y."/>
            <person name="Xu W."/>
            <person name="Pan J."/>
            <person name="Luo Z.H."/>
            <person name="Li M."/>
        </authorList>
    </citation>
    <scope>NUCLEOTIDE SEQUENCE [LARGE SCALE GENOMIC DNA]</scope>
    <source>
        <strain evidence="2">HyVt-485</strain>
    </source>
</reference>
<dbReference type="InterPro" id="IPR036873">
    <property type="entry name" value="Rhodanese-like_dom_sf"/>
</dbReference>
<accession>A0A7C5M003</accession>
<feature type="domain" description="Rhodanese" evidence="1">
    <location>
        <begin position="32"/>
        <end position="125"/>
    </location>
</feature>
<name>A0A7C5M003_9PROT</name>
<dbReference type="GO" id="GO:0004792">
    <property type="term" value="F:thiosulfate-cyanide sulfurtransferase activity"/>
    <property type="evidence" value="ECO:0007669"/>
    <property type="project" value="TreeGrafter"/>
</dbReference>
<protein>
    <recommendedName>
        <fullName evidence="1">Rhodanese domain-containing protein</fullName>
    </recommendedName>
</protein>
<proteinExistence type="predicted"/>
<dbReference type="PANTHER" id="PTHR44086">
    <property type="entry name" value="THIOSULFATE SULFURTRANSFERASE RDL2, MITOCHONDRIAL-RELATED"/>
    <property type="match status" value="1"/>
</dbReference>
<evidence type="ECO:0000313" key="2">
    <source>
        <dbReference type="EMBL" id="HHL42271.1"/>
    </source>
</evidence>
<evidence type="ECO:0000259" key="1">
    <source>
        <dbReference type="PROSITE" id="PS50206"/>
    </source>
</evidence>
<dbReference type="SUPFAM" id="SSF52821">
    <property type="entry name" value="Rhodanese/Cell cycle control phosphatase"/>
    <property type="match status" value="1"/>
</dbReference>
<dbReference type="SMART" id="SM00450">
    <property type="entry name" value="RHOD"/>
    <property type="match status" value="1"/>
</dbReference>
<gene>
    <name evidence="2" type="ORF">ENJ42_01515</name>
</gene>
<dbReference type="AlphaFoldDB" id="A0A7C5M003"/>
<dbReference type="Gene3D" id="1.20.120.420">
    <property type="entry name" value="translation initiation factor eif-2b, domain 1"/>
    <property type="match status" value="1"/>
</dbReference>
<dbReference type="PANTHER" id="PTHR44086:SF13">
    <property type="entry name" value="THIOSULFATE SULFURTRANSFERASE PSPE"/>
    <property type="match status" value="1"/>
</dbReference>
<dbReference type="Gene3D" id="3.40.250.10">
    <property type="entry name" value="Rhodanese-like domain"/>
    <property type="match status" value="1"/>
</dbReference>
<dbReference type="Pfam" id="PF00581">
    <property type="entry name" value="Rhodanese"/>
    <property type="match status" value="1"/>
</dbReference>
<organism evidence="2">
    <name type="scientific">Hellea balneolensis</name>
    <dbReference type="NCBI Taxonomy" id="287478"/>
    <lineage>
        <taxon>Bacteria</taxon>
        <taxon>Pseudomonadati</taxon>
        <taxon>Pseudomonadota</taxon>
        <taxon>Alphaproteobacteria</taxon>
        <taxon>Maricaulales</taxon>
        <taxon>Robiginitomaculaceae</taxon>
        <taxon>Hellea</taxon>
    </lineage>
</organism>
<dbReference type="EMBL" id="DRMJ01000069">
    <property type="protein sequence ID" value="HHL42271.1"/>
    <property type="molecule type" value="Genomic_DNA"/>
</dbReference>
<feature type="non-terminal residue" evidence="2">
    <location>
        <position position="261"/>
    </location>
</feature>
<dbReference type="InterPro" id="IPR027363">
    <property type="entry name" value="M1Pi_N"/>
</dbReference>
<dbReference type="PROSITE" id="PS50206">
    <property type="entry name" value="RHODANESE_3"/>
    <property type="match status" value="1"/>
</dbReference>
<sequence>MVRRMTDFETKFHTPLPGIPFIEATDLQTQLGRPGLLVIDVRDPRERERDGCIKGAYPMPRGMVEFWMHRDSPYYKSVFDKYDKYVFVCAKGWRAQLAAKSAQDMGFETSVLKDGMSGWKAASCPMVGDDDQPYYSLGQIESMLPYILRRENIAHYKDGAVFIGNRAEYPFKKEFVRCDTVERVAQAIENMITQGVGPWIAAVYAMVMRAEQCENDPGQDILGAIQKAKDRLIATRPTNTMIRFRLDDVLACATKAVEMGA</sequence>
<comment type="caution">
    <text evidence="2">The sequence shown here is derived from an EMBL/GenBank/DDBJ whole genome shotgun (WGS) entry which is preliminary data.</text>
</comment>
<dbReference type="SUPFAM" id="SSF100950">
    <property type="entry name" value="NagB/RpiA/CoA transferase-like"/>
    <property type="match status" value="1"/>
</dbReference>